<keyword evidence="4" id="KW-1185">Reference proteome</keyword>
<name>A0A069NX43_9BURK</name>
<reference evidence="2 3" key="2">
    <citation type="submission" date="2014-03" db="EMBL/GenBank/DDBJ databases">
        <title>Draft Genome Sequences of Four Burkholderia Strains.</title>
        <authorList>
            <person name="Liu X.Y."/>
            <person name="Li C.X."/>
            <person name="Xu J.H."/>
        </authorList>
    </citation>
    <scope>NUCLEOTIDE SEQUENCE [LARGE SCALE GENOMIC DNA]</scope>
    <source>
        <strain evidence="2 3">R27</strain>
    </source>
</reference>
<dbReference type="AlphaFoldDB" id="A0A069NX43"/>
<dbReference type="EMBL" id="BMEG01000016">
    <property type="protein sequence ID" value="GGD96125.1"/>
    <property type="molecule type" value="Genomic_DNA"/>
</dbReference>
<evidence type="ECO:0000313" key="4">
    <source>
        <dbReference type="Proteomes" id="UP000597138"/>
    </source>
</evidence>
<gene>
    <name evidence="2" type="ORF">BG57_17855</name>
    <name evidence="1" type="ORF">GCM10010985_58420</name>
</gene>
<evidence type="ECO:0000313" key="3">
    <source>
        <dbReference type="Proteomes" id="UP000027439"/>
    </source>
</evidence>
<dbReference type="EMBL" id="JFHE01000030">
    <property type="protein sequence ID" value="KDR29581.1"/>
    <property type="molecule type" value="Genomic_DNA"/>
</dbReference>
<sequence length="59" mass="6908">MLGVLRHQCRLEQGLRATLQSERWHPVANKIEAAYHRTDLFEQRRPLTDASTRHVPDDS</sequence>
<proteinExistence type="predicted"/>
<evidence type="ECO:0000313" key="2">
    <source>
        <dbReference type="EMBL" id="KDR29581.1"/>
    </source>
</evidence>
<comment type="caution">
    <text evidence="2">The sequence shown here is derived from an EMBL/GenBank/DDBJ whole genome shotgun (WGS) entry which is preliminary data.</text>
</comment>
<dbReference type="Proteomes" id="UP000597138">
    <property type="component" value="Unassembled WGS sequence"/>
</dbReference>
<reference evidence="1" key="1">
    <citation type="journal article" date="2014" name="Int. J. Syst. Evol. Microbiol.">
        <title>Complete genome of a new Firmicutes species belonging to the dominant human colonic microbiota ('Ruminococcus bicirculans') reveals two chromosomes and a selective capacity to utilize plant glucans.</title>
        <authorList>
            <consortium name="NISC Comparative Sequencing Program"/>
            <person name="Wegmann U."/>
            <person name="Louis P."/>
            <person name="Goesmann A."/>
            <person name="Henrissat B."/>
            <person name="Duncan S.H."/>
            <person name="Flint H.J."/>
        </authorList>
    </citation>
    <scope>NUCLEOTIDE SEQUENCE</scope>
    <source>
        <strain evidence="1">CGMCC 1.11013</strain>
    </source>
</reference>
<protein>
    <submittedName>
        <fullName evidence="2">Uncharacterized protein</fullName>
    </submittedName>
</protein>
<accession>A0A069NX43</accession>
<evidence type="ECO:0000313" key="1">
    <source>
        <dbReference type="EMBL" id="GGD96125.1"/>
    </source>
</evidence>
<reference evidence="4" key="3">
    <citation type="journal article" date="2019" name="Int. J. Syst. Evol. Microbiol.">
        <title>The Global Catalogue of Microorganisms (GCM) 10K type strain sequencing project: providing services to taxonomists for standard genome sequencing and annotation.</title>
        <authorList>
            <consortium name="The Broad Institute Genomics Platform"/>
            <consortium name="The Broad Institute Genome Sequencing Center for Infectious Disease"/>
            <person name="Wu L."/>
            <person name="Ma J."/>
        </authorList>
    </citation>
    <scope>NUCLEOTIDE SEQUENCE [LARGE SCALE GENOMIC DNA]</scope>
    <source>
        <strain evidence="4">CGMCC 1.11013</strain>
    </source>
</reference>
<organism evidence="2 3">
    <name type="scientific">Caballeronia grimmiae</name>
    <dbReference type="NCBI Taxonomy" id="1071679"/>
    <lineage>
        <taxon>Bacteria</taxon>
        <taxon>Pseudomonadati</taxon>
        <taxon>Pseudomonadota</taxon>
        <taxon>Betaproteobacteria</taxon>
        <taxon>Burkholderiales</taxon>
        <taxon>Burkholderiaceae</taxon>
        <taxon>Caballeronia</taxon>
    </lineage>
</organism>
<dbReference type="Proteomes" id="UP000027439">
    <property type="component" value="Unassembled WGS sequence"/>
</dbReference>
<reference evidence="1" key="4">
    <citation type="submission" date="2024-05" db="EMBL/GenBank/DDBJ databases">
        <authorList>
            <person name="Sun Q."/>
            <person name="Zhou Y."/>
        </authorList>
    </citation>
    <scope>NUCLEOTIDE SEQUENCE</scope>
    <source>
        <strain evidence="1">CGMCC 1.11013</strain>
    </source>
</reference>